<evidence type="ECO:0000256" key="4">
    <source>
        <dbReference type="ARBA" id="ARBA00022642"/>
    </source>
</evidence>
<sequence length="250" mass="27676">MVKRESERDNFESSLAGEGYGPSSIAIPQPGFSTLNTLPSAMIHRTPEMRIGIFGGSFDPVHVGHLWIAESATEALDLDRLLWIPTATQPLKPGGPVATNEQRVEMLRLAIAGRPGHAVDQRELHRAGVSYTVDTIAELEREHVGAELFLIIGSDSLASMRRWHQPAELLSRVTLAVVRRGGEGEIDFSVLEGLVGDDRIERFRRCVIKMPLIEISSSEIRNRAGQGSSIRHRVPRPVEVYIEANGVYRK</sequence>
<dbReference type="PANTHER" id="PTHR39321">
    <property type="entry name" value="NICOTINATE-NUCLEOTIDE ADENYLYLTRANSFERASE-RELATED"/>
    <property type="match status" value="1"/>
</dbReference>
<keyword evidence="6 11" id="KW-0548">Nucleotidyltransferase</keyword>
<dbReference type="InterPro" id="IPR005248">
    <property type="entry name" value="NadD/NMNAT"/>
</dbReference>
<accession>A0ABX5Y1H2</accession>
<feature type="compositionally biased region" description="Basic and acidic residues" evidence="12">
    <location>
        <begin position="1"/>
        <end position="11"/>
    </location>
</feature>
<evidence type="ECO:0000313" key="14">
    <source>
        <dbReference type="EMBL" id="QDV88123.1"/>
    </source>
</evidence>
<evidence type="ECO:0000259" key="13">
    <source>
        <dbReference type="Pfam" id="PF01467"/>
    </source>
</evidence>
<evidence type="ECO:0000256" key="8">
    <source>
        <dbReference type="ARBA" id="ARBA00022840"/>
    </source>
</evidence>
<dbReference type="Gene3D" id="3.40.50.620">
    <property type="entry name" value="HUPs"/>
    <property type="match status" value="1"/>
</dbReference>
<keyword evidence="5 11" id="KW-0808">Transferase</keyword>
<evidence type="ECO:0000256" key="7">
    <source>
        <dbReference type="ARBA" id="ARBA00022741"/>
    </source>
</evidence>
<dbReference type="PANTHER" id="PTHR39321:SF3">
    <property type="entry name" value="PHOSPHOPANTETHEINE ADENYLYLTRANSFERASE"/>
    <property type="match status" value="1"/>
</dbReference>
<comment type="catalytic activity">
    <reaction evidence="10 11">
        <text>nicotinate beta-D-ribonucleotide + ATP + H(+) = deamido-NAD(+) + diphosphate</text>
        <dbReference type="Rhea" id="RHEA:22860"/>
        <dbReference type="ChEBI" id="CHEBI:15378"/>
        <dbReference type="ChEBI" id="CHEBI:30616"/>
        <dbReference type="ChEBI" id="CHEBI:33019"/>
        <dbReference type="ChEBI" id="CHEBI:57502"/>
        <dbReference type="ChEBI" id="CHEBI:58437"/>
        <dbReference type="EC" id="2.7.7.18"/>
    </reaction>
</comment>
<dbReference type="InterPro" id="IPR014729">
    <property type="entry name" value="Rossmann-like_a/b/a_fold"/>
</dbReference>
<evidence type="ECO:0000256" key="1">
    <source>
        <dbReference type="ARBA" id="ARBA00002324"/>
    </source>
</evidence>
<name>A0ABX5Y1H2_9BACT</name>
<evidence type="ECO:0000256" key="10">
    <source>
        <dbReference type="ARBA" id="ARBA00048721"/>
    </source>
</evidence>
<dbReference type="Proteomes" id="UP000318081">
    <property type="component" value="Chromosome"/>
</dbReference>
<feature type="domain" description="Cytidyltransferase-like" evidence="13">
    <location>
        <begin position="53"/>
        <end position="223"/>
    </location>
</feature>
<protein>
    <recommendedName>
        <fullName evidence="11">Probable nicotinate-nucleotide adenylyltransferase</fullName>
        <ecNumber evidence="11">2.7.7.18</ecNumber>
    </recommendedName>
    <alternativeName>
        <fullName evidence="11">Deamido-NAD(+) diphosphorylase</fullName>
    </alternativeName>
    <alternativeName>
        <fullName evidence="11">Deamido-NAD(+) pyrophosphorylase</fullName>
    </alternativeName>
    <alternativeName>
        <fullName evidence="11">Nicotinate mononucleotide adenylyltransferase</fullName>
        <shortName evidence="11">NaMN adenylyltransferase</shortName>
    </alternativeName>
</protein>
<evidence type="ECO:0000256" key="5">
    <source>
        <dbReference type="ARBA" id="ARBA00022679"/>
    </source>
</evidence>
<dbReference type="NCBIfam" id="TIGR00482">
    <property type="entry name" value="nicotinate (nicotinamide) nucleotide adenylyltransferase"/>
    <property type="match status" value="1"/>
</dbReference>
<dbReference type="Pfam" id="PF01467">
    <property type="entry name" value="CTP_transf_like"/>
    <property type="match status" value="1"/>
</dbReference>
<dbReference type="CDD" id="cd02165">
    <property type="entry name" value="NMNAT"/>
    <property type="match status" value="1"/>
</dbReference>
<evidence type="ECO:0000256" key="11">
    <source>
        <dbReference type="HAMAP-Rule" id="MF_00244"/>
    </source>
</evidence>
<keyword evidence="4 11" id="KW-0662">Pyridine nucleotide biosynthesis</keyword>
<reference evidence="14 15" key="1">
    <citation type="submission" date="2019-02" db="EMBL/GenBank/DDBJ databases">
        <title>Deep-cultivation of Planctomycetes and their phenomic and genomic characterization uncovers novel biology.</title>
        <authorList>
            <person name="Wiegand S."/>
            <person name="Jogler M."/>
            <person name="Boedeker C."/>
            <person name="Pinto D."/>
            <person name="Vollmers J."/>
            <person name="Rivas-Marin E."/>
            <person name="Kohn T."/>
            <person name="Peeters S.H."/>
            <person name="Heuer A."/>
            <person name="Rast P."/>
            <person name="Oberbeckmann S."/>
            <person name="Bunk B."/>
            <person name="Jeske O."/>
            <person name="Meyerdierks A."/>
            <person name="Storesund J.E."/>
            <person name="Kallscheuer N."/>
            <person name="Luecker S."/>
            <person name="Lage O.M."/>
            <person name="Pohl T."/>
            <person name="Merkel B.J."/>
            <person name="Hornburger P."/>
            <person name="Mueller R.-W."/>
            <person name="Bruemmer F."/>
            <person name="Labrenz M."/>
            <person name="Spormann A.M."/>
            <person name="Op den Camp H."/>
            <person name="Overmann J."/>
            <person name="Amann R."/>
            <person name="Jetten M.S.M."/>
            <person name="Mascher T."/>
            <person name="Medema M.H."/>
            <person name="Devos D.P."/>
            <person name="Kaster A.-K."/>
            <person name="Ovreas L."/>
            <person name="Rohde M."/>
            <person name="Galperin M.Y."/>
            <person name="Jogler C."/>
        </authorList>
    </citation>
    <scope>NUCLEOTIDE SEQUENCE [LARGE SCALE GENOMIC DNA]</scope>
    <source>
        <strain evidence="14 15">TBK1r</strain>
    </source>
</reference>
<dbReference type="NCBIfam" id="NF000840">
    <property type="entry name" value="PRK00071.1-3"/>
    <property type="match status" value="1"/>
</dbReference>
<dbReference type="EC" id="2.7.7.18" evidence="11"/>
<comment type="function">
    <text evidence="1 11">Catalyzes the reversible adenylation of nicotinate mononucleotide (NaMN) to nicotinic acid adenine dinucleotide (NaAD).</text>
</comment>
<dbReference type="GO" id="GO:0004515">
    <property type="term" value="F:nicotinate-nucleotide adenylyltransferase activity"/>
    <property type="evidence" value="ECO:0007669"/>
    <property type="project" value="UniProtKB-EC"/>
</dbReference>
<keyword evidence="15" id="KW-1185">Reference proteome</keyword>
<dbReference type="HAMAP" id="MF_00244">
    <property type="entry name" value="NaMN_adenylyltr"/>
    <property type="match status" value="1"/>
</dbReference>
<gene>
    <name evidence="11 14" type="primary">nadD</name>
    <name evidence="14" type="ORF">TBK1r_71550</name>
</gene>
<keyword evidence="8 11" id="KW-0067">ATP-binding</keyword>
<dbReference type="NCBIfam" id="TIGR00125">
    <property type="entry name" value="cyt_tran_rel"/>
    <property type="match status" value="1"/>
</dbReference>
<evidence type="ECO:0000256" key="12">
    <source>
        <dbReference type="SAM" id="MobiDB-lite"/>
    </source>
</evidence>
<evidence type="ECO:0000313" key="15">
    <source>
        <dbReference type="Proteomes" id="UP000318081"/>
    </source>
</evidence>
<organism evidence="14 15">
    <name type="scientific">Stieleria magnilauensis</name>
    <dbReference type="NCBI Taxonomy" id="2527963"/>
    <lineage>
        <taxon>Bacteria</taxon>
        <taxon>Pseudomonadati</taxon>
        <taxon>Planctomycetota</taxon>
        <taxon>Planctomycetia</taxon>
        <taxon>Pirellulales</taxon>
        <taxon>Pirellulaceae</taxon>
        <taxon>Stieleria</taxon>
    </lineage>
</organism>
<evidence type="ECO:0000256" key="2">
    <source>
        <dbReference type="ARBA" id="ARBA00005019"/>
    </source>
</evidence>
<comment type="pathway">
    <text evidence="2 11">Cofactor biosynthesis; NAD(+) biosynthesis; deamido-NAD(+) from nicotinate D-ribonucleotide: step 1/1.</text>
</comment>
<proteinExistence type="inferred from homology"/>
<dbReference type="EMBL" id="CP036432">
    <property type="protein sequence ID" value="QDV88123.1"/>
    <property type="molecule type" value="Genomic_DNA"/>
</dbReference>
<feature type="region of interest" description="Disordered" evidence="12">
    <location>
        <begin position="1"/>
        <end position="22"/>
    </location>
</feature>
<comment type="similarity">
    <text evidence="3 11">Belongs to the NadD family.</text>
</comment>
<keyword evidence="9 11" id="KW-0520">NAD</keyword>
<dbReference type="SUPFAM" id="SSF52374">
    <property type="entry name" value="Nucleotidylyl transferase"/>
    <property type="match status" value="1"/>
</dbReference>
<dbReference type="InterPro" id="IPR004821">
    <property type="entry name" value="Cyt_trans-like"/>
</dbReference>
<evidence type="ECO:0000256" key="3">
    <source>
        <dbReference type="ARBA" id="ARBA00009014"/>
    </source>
</evidence>
<keyword evidence="7 11" id="KW-0547">Nucleotide-binding</keyword>
<evidence type="ECO:0000256" key="9">
    <source>
        <dbReference type="ARBA" id="ARBA00023027"/>
    </source>
</evidence>
<evidence type="ECO:0000256" key="6">
    <source>
        <dbReference type="ARBA" id="ARBA00022695"/>
    </source>
</evidence>